<dbReference type="GO" id="GO:0006935">
    <property type="term" value="P:chemotaxis"/>
    <property type="evidence" value="ECO:0007669"/>
    <property type="project" value="InterPro"/>
</dbReference>
<protein>
    <submittedName>
        <fullName evidence="5">Methyl-accepting chemotaxis sensory transducer</fullName>
    </submittedName>
</protein>
<comment type="similarity">
    <text evidence="2">Belongs to the methyl-accepting chemotaxis (MCP) protein family.</text>
</comment>
<dbReference type="GO" id="GO:0007165">
    <property type="term" value="P:signal transduction"/>
    <property type="evidence" value="ECO:0007669"/>
    <property type="project" value="UniProtKB-KW"/>
</dbReference>
<dbReference type="Proteomes" id="UP000005741">
    <property type="component" value="Chromosome"/>
</dbReference>
<dbReference type="SMART" id="SM00283">
    <property type="entry name" value="MA"/>
    <property type="match status" value="1"/>
</dbReference>
<feature type="domain" description="Methyl-accepting transducer" evidence="4">
    <location>
        <begin position="340"/>
        <end position="604"/>
    </location>
</feature>
<dbReference type="STRING" id="937775.Metlim_1943"/>
<evidence type="ECO:0000256" key="2">
    <source>
        <dbReference type="ARBA" id="ARBA00029447"/>
    </source>
</evidence>
<dbReference type="EMBL" id="CM001436">
    <property type="protein sequence ID" value="EHQ36032.1"/>
    <property type="molecule type" value="Genomic_DNA"/>
</dbReference>
<dbReference type="Gene3D" id="1.20.120.1530">
    <property type="match status" value="2"/>
</dbReference>
<evidence type="ECO:0000256" key="1">
    <source>
        <dbReference type="ARBA" id="ARBA00023224"/>
    </source>
</evidence>
<dbReference type="GO" id="GO:0004888">
    <property type="term" value="F:transmembrane signaling receptor activity"/>
    <property type="evidence" value="ECO:0007669"/>
    <property type="project" value="InterPro"/>
</dbReference>
<evidence type="ECO:0000313" key="5">
    <source>
        <dbReference type="EMBL" id="EHQ36032.1"/>
    </source>
</evidence>
<evidence type="ECO:0000313" key="6">
    <source>
        <dbReference type="Proteomes" id="UP000005741"/>
    </source>
</evidence>
<gene>
    <name evidence="5" type="ORF">Metlim_1943</name>
</gene>
<accession>H1YYP9</accession>
<proteinExistence type="inferred from homology"/>
<reference evidence="5 6" key="1">
    <citation type="submission" date="2011-10" db="EMBL/GenBank/DDBJ databases">
        <title>The Improved High-Quality Draft genome of Methanoplanus limicola DSM 2279.</title>
        <authorList>
            <consortium name="US DOE Joint Genome Institute (JGI-PGF)"/>
            <person name="Lucas S."/>
            <person name="Copeland A."/>
            <person name="Lapidus A."/>
            <person name="Glavina del Rio T."/>
            <person name="Dalin E."/>
            <person name="Tice H."/>
            <person name="Bruce D."/>
            <person name="Goodwin L."/>
            <person name="Pitluck S."/>
            <person name="Peters L."/>
            <person name="Mikhailova N."/>
            <person name="Lu M."/>
            <person name="Kyrpides N."/>
            <person name="Mavromatis K."/>
            <person name="Ivanova N."/>
            <person name="Markowitz V."/>
            <person name="Cheng J.-F."/>
            <person name="Hugenholtz P."/>
            <person name="Woyke T."/>
            <person name="Wu D."/>
            <person name="Wirth R."/>
            <person name="Brambilla E.-M."/>
            <person name="Klenk H.-P."/>
            <person name="Eisen J.A."/>
        </authorList>
    </citation>
    <scope>NUCLEOTIDE SEQUENCE [LARGE SCALE GENOMIC DNA]</scope>
    <source>
        <strain evidence="5 6">DSM 2279</strain>
    </source>
</reference>
<dbReference type="Pfam" id="PF00015">
    <property type="entry name" value="MCPsignal"/>
    <property type="match status" value="1"/>
</dbReference>
<dbReference type="AlphaFoldDB" id="H1YYP9"/>
<evidence type="ECO:0000256" key="3">
    <source>
        <dbReference type="PROSITE-ProRule" id="PRU00284"/>
    </source>
</evidence>
<dbReference type="PRINTS" id="PR00260">
    <property type="entry name" value="CHEMTRNSDUCR"/>
</dbReference>
<name>H1YYP9_9EURY</name>
<dbReference type="Pfam" id="PF18947">
    <property type="entry name" value="HAMP_2"/>
    <property type="match status" value="2"/>
</dbReference>
<dbReference type="InParanoid" id="H1YYP9"/>
<dbReference type="PROSITE" id="PS50111">
    <property type="entry name" value="CHEMOTAXIS_TRANSDUC_2"/>
    <property type="match status" value="1"/>
</dbReference>
<dbReference type="InterPro" id="IPR003660">
    <property type="entry name" value="HAMP_dom"/>
</dbReference>
<dbReference type="PATRIC" id="fig|937775.9.peg.2181"/>
<dbReference type="SUPFAM" id="SSF58104">
    <property type="entry name" value="Methyl-accepting chemotaxis protein (MCP) signaling domain"/>
    <property type="match status" value="1"/>
</dbReference>
<evidence type="ECO:0000259" key="4">
    <source>
        <dbReference type="PROSITE" id="PS50111"/>
    </source>
</evidence>
<dbReference type="PANTHER" id="PTHR32089:SF112">
    <property type="entry name" value="LYSOZYME-LIKE PROTEIN-RELATED"/>
    <property type="match status" value="1"/>
</dbReference>
<keyword evidence="6" id="KW-1185">Reference proteome</keyword>
<dbReference type="HOGENOM" id="CLU_000445_107_19_2"/>
<sequence length="626" mass="67473">MYVQETVSQIADGNLERLPAYRAVGKRCDNDRLLPAYISMMSNIQLLVDETNDLTRAAADGKLDVRADSSQLKGEYKNLIEGVNQTIDEFMGPMNIAAEYIERISRGDIPAKITGEYYGDFNEIKNNLNMCIDGLGGLVEADKILQNIKVNDFTEKTKGSYEGIFKELCDALNDVIDHNIYVQETVSQIADGNLERLPAYRAVGKRCDNDRLLPAYISMMSNIQLLVDDTRDLTEAAVQGKLDFRADSSQLNGEYKNLIEGVNGTLDAFAIPVYEAIKVSDELSAGNFRTRFDENINVAGEFIGFKDALNNIGASVGDAIGSANVIAKRVSEGSNEVGKGADEVARAAEGVANSSQKTAELTRDLLEKIEDINRDINDLSASNEEIAGTSQEVLNAANEVVNIGREAQGLGNDANLKMANVENIAKQSVDEINQLTVQVKEVNNVVKLINDIASQINLLALNAAIEAARAGEHGRGFAVVAGEVKNLAAEARAATDSIENVVNSVQSGSEKTASAINNANNEIIDGVSSVNKALEALNTIIKNATQVTKDIGEITEAIESQANISAKVVSDTEMGTRMTKEVQRESEELASLAEEASASIEEIGSAIQEVNSLSNELGSEMSKFNI</sequence>
<dbReference type="Gene3D" id="1.10.287.950">
    <property type="entry name" value="Methyl-accepting chemotaxis protein"/>
    <property type="match status" value="1"/>
</dbReference>
<keyword evidence="1 3" id="KW-0807">Transducer</keyword>
<organism evidence="5 6">
    <name type="scientific">Methanoplanus limicola DSM 2279</name>
    <dbReference type="NCBI Taxonomy" id="937775"/>
    <lineage>
        <taxon>Archaea</taxon>
        <taxon>Methanobacteriati</taxon>
        <taxon>Methanobacteriota</taxon>
        <taxon>Stenosarchaea group</taxon>
        <taxon>Methanomicrobia</taxon>
        <taxon>Methanomicrobiales</taxon>
        <taxon>Methanomicrobiaceae</taxon>
        <taxon>Methanoplanus</taxon>
    </lineage>
</organism>
<dbReference type="InterPro" id="IPR004089">
    <property type="entry name" value="MCPsignal_dom"/>
</dbReference>
<dbReference type="GO" id="GO:0016020">
    <property type="term" value="C:membrane"/>
    <property type="evidence" value="ECO:0007669"/>
    <property type="project" value="InterPro"/>
</dbReference>
<dbReference type="InterPro" id="IPR004090">
    <property type="entry name" value="Chemotax_Me-accpt_rcpt"/>
</dbReference>
<dbReference type="PANTHER" id="PTHR32089">
    <property type="entry name" value="METHYL-ACCEPTING CHEMOTAXIS PROTEIN MCPB"/>
    <property type="match status" value="1"/>
</dbReference>